<dbReference type="RefSeq" id="XP_043060770.1">
    <property type="nucleotide sequence ID" value="XM_043201864.1"/>
</dbReference>
<evidence type="ECO:0000313" key="1">
    <source>
        <dbReference type="EMBL" id="KAG7820056.1"/>
    </source>
</evidence>
<dbReference type="EMBL" id="JAHLUX010000003">
    <property type="protein sequence ID" value="KAG7820056.1"/>
    <property type="molecule type" value="Genomic_DNA"/>
</dbReference>
<protein>
    <submittedName>
        <fullName evidence="1">Uncharacterized protein</fullName>
    </submittedName>
</protein>
<proteinExistence type="predicted"/>
<dbReference type="Proteomes" id="UP001196530">
    <property type="component" value="Unassembled WGS sequence"/>
</dbReference>
<dbReference type="AlphaFoldDB" id="A0AAN6I6H1"/>
<comment type="caution">
    <text evidence="1">The sequence shown here is derived from an EMBL/GenBank/DDBJ whole genome shotgun (WGS) entry which is preliminary data.</text>
</comment>
<organism evidence="1 2">
    <name type="scientific">Pichia angusta</name>
    <name type="common">Yeast</name>
    <name type="synonym">Hansenula polymorpha</name>
    <dbReference type="NCBI Taxonomy" id="870730"/>
    <lineage>
        <taxon>Eukaryota</taxon>
        <taxon>Fungi</taxon>
        <taxon>Dikarya</taxon>
        <taxon>Ascomycota</taxon>
        <taxon>Saccharomycotina</taxon>
        <taxon>Pichiomycetes</taxon>
        <taxon>Pichiales</taxon>
        <taxon>Pichiaceae</taxon>
        <taxon>Ogataea</taxon>
    </lineage>
</organism>
<dbReference type="GeneID" id="66125544"/>
<evidence type="ECO:0000313" key="2">
    <source>
        <dbReference type="Proteomes" id="UP001196530"/>
    </source>
</evidence>
<accession>A0AAN6I6H1</accession>
<gene>
    <name evidence="1" type="ORF">KL928_001493</name>
</gene>
<reference evidence="1" key="1">
    <citation type="journal article" date="2021" name="G3 (Bethesda)">
        <title>Genomic diversity, chromosomal rearrangements, and interspecies hybridization in the ogataea polymorpha species complex.</title>
        <authorList>
            <person name="Hanson S.J."/>
            <person name="Cinneide E.O."/>
            <person name="Salzberg L.I."/>
            <person name="Wolfe K.H."/>
            <person name="McGowan J."/>
            <person name="Fitzpatrick D.A."/>
            <person name="Matlin K."/>
        </authorList>
    </citation>
    <scope>NUCLEOTIDE SEQUENCE</scope>
    <source>
        <strain evidence="1">61-244</strain>
    </source>
</reference>
<name>A0AAN6I6H1_PICAN</name>
<sequence>MVRRAASTPGYESVLPVFLVQGGSGALVPDDLWLSQAYPGSKSSWYNWNITGIFENWKFLVLSVPLDEIVKPIPLFASHDGCPTVQRPREDTADIRPLPSVLQNAVTQRIGPNVSSFGLHCEENGVLPNKWLESIVRDEQRAT</sequence>